<dbReference type="GeneID" id="66060053"/>
<dbReference type="WBParaSite" id="Bm675.1">
    <property type="protein sequence ID" value="Bm675.1"/>
    <property type="gene ID" value="WBGene00220936"/>
</dbReference>
<evidence type="ECO:0000256" key="2">
    <source>
        <dbReference type="ARBA" id="ARBA00023295"/>
    </source>
</evidence>
<accession>A0A8L7TF42</accession>
<dbReference type="InterPro" id="IPR054593">
    <property type="entry name" value="Beta-mannosidase-like_N2"/>
</dbReference>
<evidence type="ECO:0000313" key="4">
    <source>
        <dbReference type="EMBL" id="VIO90956.1"/>
    </source>
</evidence>
<gene>
    <name evidence="4" type="primary">Bm675</name>
    <name evidence="4" type="ORF">BM_BM675</name>
</gene>
<dbReference type="PANTHER" id="PTHR43730:SF1">
    <property type="entry name" value="BETA-MANNOSIDASE"/>
    <property type="match status" value="1"/>
</dbReference>
<dbReference type="Proteomes" id="UP000006672">
    <property type="component" value="Unassembled WGS sequence"/>
</dbReference>
<dbReference type="RefSeq" id="XP_042932610.1">
    <property type="nucleotide sequence ID" value="XM_043076676.1"/>
</dbReference>
<proteinExistence type="predicted"/>
<dbReference type="PANTHER" id="PTHR43730">
    <property type="entry name" value="BETA-MANNOSIDASE"/>
    <property type="match status" value="1"/>
</dbReference>
<accession>A0A4E9F7P6</accession>
<dbReference type="EMBL" id="CAAKNF010000192">
    <property type="protein sequence ID" value="VIO90956.1"/>
    <property type="molecule type" value="Genomic_DNA"/>
</dbReference>
<dbReference type="OrthoDB" id="2866996at2759"/>
<reference evidence="4" key="2">
    <citation type="submission" date="2019-04" db="EMBL/GenBank/DDBJ databases">
        <authorList>
            <person name="Howe K."/>
            <person name="Paulini M."/>
            <person name="Williams G."/>
        </authorList>
    </citation>
    <scope>NUCLEOTIDE SEQUENCE [LARGE SCALE GENOMIC DNA]</scope>
    <source>
        <strain evidence="4">FR3</strain>
    </source>
</reference>
<dbReference type="SUPFAM" id="SSF49785">
    <property type="entry name" value="Galactose-binding domain-like"/>
    <property type="match status" value="1"/>
</dbReference>
<organism evidence="4">
    <name type="scientific">Brugia malayi</name>
    <name type="common">Filarial nematode worm</name>
    <dbReference type="NCBI Taxonomy" id="6279"/>
    <lineage>
        <taxon>Eukaryota</taxon>
        <taxon>Metazoa</taxon>
        <taxon>Ecdysozoa</taxon>
        <taxon>Nematoda</taxon>
        <taxon>Chromadorea</taxon>
        <taxon>Rhabditida</taxon>
        <taxon>Spirurina</taxon>
        <taxon>Spiruromorpha</taxon>
        <taxon>Filarioidea</taxon>
        <taxon>Onchocercidae</taxon>
        <taxon>Brugia</taxon>
    </lineage>
</organism>
<evidence type="ECO:0000313" key="6">
    <source>
        <dbReference type="WBParaSite" id="Bm675.1"/>
    </source>
</evidence>
<dbReference type="InterPro" id="IPR008979">
    <property type="entry name" value="Galactose-bd-like_sf"/>
</dbReference>
<evidence type="ECO:0000256" key="1">
    <source>
        <dbReference type="ARBA" id="ARBA00022801"/>
    </source>
</evidence>
<keyword evidence="2" id="KW-0326">Glycosidase</keyword>
<keyword evidence="1" id="KW-0378">Hydrolase</keyword>
<dbReference type="Gene3D" id="2.60.120.260">
    <property type="entry name" value="Galactose-binding domain-like"/>
    <property type="match status" value="1"/>
</dbReference>
<dbReference type="GO" id="GO:0006516">
    <property type="term" value="P:glycoprotein catabolic process"/>
    <property type="evidence" value="ECO:0007669"/>
    <property type="project" value="TreeGrafter"/>
</dbReference>
<dbReference type="KEGG" id="bmy:BM_BM675"/>
<feature type="domain" description="Beta-mannosidase-like galactose-binding" evidence="3">
    <location>
        <begin position="73"/>
        <end position="121"/>
    </location>
</feature>
<protein>
    <recommendedName>
        <fullName evidence="3">Beta-mannosidase-like galactose-binding domain-containing protein</fullName>
    </recommendedName>
</protein>
<evidence type="ECO:0000313" key="5">
    <source>
        <dbReference type="Proteomes" id="UP000006672"/>
    </source>
</evidence>
<name>A0A4E9F7P6_BRUMA</name>
<keyword evidence="5" id="KW-1185">Reference proteome</keyword>
<sequence>MYFSSGLHVLKCFHILFYQVTLPSFSQSFNYANLSTKYMLILTFNLFQFHKLLLFGLQYSIWNNLAILSTIWPIQEQFGHTVPPVCPVSEFQGECHINFIRKTQASFSWDWGPSFPTVGIW</sequence>
<reference evidence="6" key="3">
    <citation type="submission" date="2022-04" db="UniProtKB">
        <authorList>
            <consortium name="WormBaseParasite"/>
        </authorList>
    </citation>
    <scope>IDENTIFICATION</scope>
</reference>
<dbReference type="InterPro" id="IPR050887">
    <property type="entry name" value="Beta-mannosidase_GH2"/>
</dbReference>
<dbReference type="AlphaFoldDB" id="A0A4E9F7P6"/>
<reference evidence="5" key="1">
    <citation type="journal article" date="2007" name="Science">
        <title>Draft genome of the filarial nematode parasite Brugia malayi.</title>
        <authorList>
            <person name="Ghedin E."/>
            <person name="Wang S."/>
            <person name="Spiro D."/>
            <person name="Caler E."/>
            <person name="Zhao Q."/>
            <person name="Crabtree J."/>
            <person name="Allen J.E."/>
            <person name="Delcher A.L."/>
            <person name="Guiliano D.B."/>
            <person name="Miranda-Saavedra D."/>
            <person name="Angiuoli S.V."/>
            <person name="Creasy T."/>
            <person name="Amedeo P."/>
            <person name="Haas B."/>
            <person name="El-Sayed N.M."/>
            <person name="Wortman J.R."/>
            <person name="Feldblyum T."/>
            <person name="Tallon L."/>
            <person name="Schatz M."/>
            <person name="Shumway M."/>
            <person name="Koo H."/>
            <person name="Salzberg S.L."/>
            <person name="Schobel S."/>
            <person name="Pertea M."/>
            <person name="Pop M."/>
            <person name="White O."/>
            <person name="Barton G.J."/>
            <person name="Carlow C.K."/>
            <person name="Crawford M.J."/>
            <person name="Daub J."/>
            <person name="Dimmic M.W."/>
            <person name="Estes C.F."/>
            <person name="Foster J.M."/>
            <person name="Ganatra M."/>
            <person name="Gregory W.F."/>
            <person name="Johnson N.M."/>
            <person name="Jin J."/>
            <person name="Komuniecki R."/>
            <person name="Korf I."/>
            <person name="Kumar S."/>
            <person name="Laney S."/>
            <person name="Li B.W."/>
            <person name="Li W."/>
            <person name="Lindblom T.H."/>
            <person name="Lustigman S."/>
            <person name="Ma D."/>
            <person name="Maina C.V."/>
            <person name="Martin D.M."/>
            <person name="McCarter J.P."/>
            <person name="McReynolds L."/>
            <person name="Mitreva M."/>
            <person name="Nutman T.B."/>
            <person name="Parkinson J."/>
            <person name="Peregrin-Alvarez J.M."/>
            <person name="Poole C."/>
            <person name="Ren Q."/>
            <person name="Saunders L."/>
            <person name="Sluder A.E."/>
            <person name="Smith K."/>
            <person name="Stanke M."/>
            <person name="Unnasch T.R."/>
            <person name="Ware J."/>
            <person name="Wei A.D."/>
            <person name="Weil G."/>
            <person name="Williams D.J."/>
            <person name="Zhang Y."/>
            <person name="Williams S.A."/>
            <person name="Fraser-Liggett C."/>
            <person name="Slatko B."/>
            <person name="Blaxter M.L."/>
            <person name="Scott A.L."/>
        </authorList>
    </citation>
    <scope>NUCLEOTIDE SEQUENCE</scope>
    <source>
        <strain evidence="5">FR3</strain>
    </source>
</reference>
<dbReference type="CTD" id="66060053"/>
<dbReference type="GO" id="GO:0004567">
    <property type="term" value="F:beta-mannosidase activity"/>
    <property type="evidence" value="ECO:0007669"/>
    <property type="project" value="TreeGrafter"/>
</dbReference>
<dbReference type="Pfam" id="PF22666">
    <property type="entry name" value="Glyco_hydro_2_N2"/>
    <property type="match status" value="1"/>
</dbReference>
<evidence type="ECO:0000259" key="3">
    <source>
        <dbReference type="Pfam" id="PF22666"/>
    </source>
</evidence>